<dbReference type="Proteomes" id="UP000474159">
    <property type="component" value="Unassembled WGS sequence"/>
</dbReference>
<dbReference type="EMBL" id="VZZK01000036">
    <property type="protein sequence ID" value="KAB1074598.1"/>
    <property type="molecule type" value="Genomic_DNA"/>
</dbReference>
<evidence type="ECO:0000313" key="2">
    <source>
        <dbReference type="Proteomes" id="UP000474159"/>
    </source>
</evidence>
<protein>
    <submittedName>
        <fullName evidence="1">Uncharacterized protein</fullName>
    </submittedName>
</protein>
<name>A0A6L3SV82_9HYPH</name>
<reference evidence="1 2" key="1">
    <citation type="submission" date="2019-09" db="EMBL/GenBank/DDBJ databases">
        <title>YIM 48816 draft genome.</title>
        <authorList>
            <person name="Jiang L."/>
        </authorList>
    </citation>
    <scope>NUCLEOTIDE SEQUENCE [LARGE SCALE GENOMIC DNA]</scope>
    <source>
        <strain evidence="1 2">YIM 48816</strain>
    </source>
</reference>
<gene>
    <name evidence="1" type="ORF">F6X53_25785</name>
</gene>
<proteinExistence type="predicted"/>
<evidence type="ECO:0000313" key="1">
    <source>
        <dbReference type="EMBL" id="KAB1074598.1"/>
    </source>
</evidence>
<comment type="caution">
    <text evidence="1">The sequence shown here is derived from an EMBL/GenBank/DDBJ whole genome shotgun (WGS) entry which is preliminary data.</text>
</comment>
<keyword evidence="2" id="KW-1185">Reference proteome</keyword>
<sequence>MQLIVTGTQNGRPVSFQRQTPDLALETALHLRDEGLAEVHITDITGRTYGPHEFAACFVRAAS</sequence>
<dbReference type="RefSeq" id="WP_151003724.1">
    <property type="nucleotide sequence ID" value="NZ_BPQY01000118.1"/>
</dbReference>
<dbReference type="AlphaFoldDB" id="A0A6L3SV82"/>
<dbReference type="OrthoDB" id="7999718at2"/>
<organism evidence="1 2">
    <name type="scientific">Methylobacterium soli</name>
    <dbReference type="NCBI Taxonomy" id="553447"/>
    <lineage>
        <taxon>Bacteria</taxon>
        <taxon>Pseudomonadati</taxon>
        <taxon>Pseudomonadota</taxon>
        <taxon>Alphaproteobacteria</taxon>
        <taxon>Hyphomicrobiales</taxon>
        <taxon>Methylobacteriaceae</taxon>
        <taxon>Methylobacterium</taxon>
    </lineage>
</organism>
<accession>A0A6L3SV82</accession>